<reference evidence="1" key="1">
    <citation type="thesis" date="2020" institute="ProQuest LLC" country="789 East Eisenhower Parkway, Ann Arbor, MI, USA">
        <title>Comparative Genomics and Chromosome Evolution.</title>
        <authorList>
            <person name="Mudd A.B."/>
        </authorList>
    </citation>
    <scope>NUCLEOTIDE SEQUENCE</scope>
    <source>
        <strain evidence="1">HN-11 Male</strain>
        <tissue evidence="1">Kidney and liver</tissue>
    </source>
</reference>
<name>A0A8J6F3W2_ELECQ</name>
<evidence type="ECO:0000313" key="1">
    <source>
        <dbReference type="EMBL" id="KAG9479910.1"/>
    </source>
</evidence>
<proteinExistence type="predicted"/>
<dbReference type="Proteomes" id="UP000770717">
    <property type="component" value="Unassembled WGS sequence"/>
</dbReference>
<protein>
    <submittedName>
        <fullName evidence="1">Uncharacterized protein</fullName>
    </submittedName>
</protein>
<keyword evidence="2" id="KW-1185">Reference proteome</keyword>
<dbReference type="AlphaFoldDB" id="A0A8J6F3W2"/>
<comment type="caution">
    <text evidence="1">The sequence shown here is derived from an EMBL/GenBank/DDBJ whole genome shotgun (WGS) entry which is preliminary data.</text>
</comment>
<accession>A0A8J6F3W2</accession>
<dbReference type="EMBL" id="WNTK01000007">
    <property type="protein sequence ID" value="KAG9479910.1"/>
    <property type="molecule type" value="Genomic_DNA"/>
</dbReference>
<evidence type="ECO:0000313" key="2">
    <source>
        <dbReference type="Proteomes" id="UP000770717"/>
    </source>
</evidence>
<gene>
    <name evidence="1" type="ORF">GDO78_011763</name>
</gene>
<organism evidence="1 2">
    <name type="scientific">Eleutherodactylus coqui</name>
    <name type="common">Puerto Rican coqui</name>
    <dbReference type="NCBI Taxonomy" id="57060"/>
    <lineage>
        <taxon>Eukaryota</taxon>
        <taxon>Metazoa</taxon>
        <taxon>Chordata</taxon>
        <taxon>Craniata</taxon>
        <taxon>Vertebrata</taxon>
        <taxon>Euteleostomi</taxon>
        <taxon>Amphibia</taxon>
        <taxon>Batrachia</taxon>
        <taxon>Anura</taxon>
        <taxon>Neobatrachia</taxon>
        <taxon>Hyloidea</taxon>
        <taxon>Eleutherodactylidae</taxon>
        <taxon>Eleutherodactylinae</taxon>
        <taxon>Eleutherodactylus</taxon>
        <taxon>Eleutherodactylus</taxon>
    </lineage>
</organism>
<sequence length="89" mass="10090">MSSYKVCNFSLHLHRARFCDLHKTGLAPSCHNSSEVYTIITEAGSYFAAFEKLVRVVGSGEKPDTKRVFQWMIGPILLYKVTNINHISQ</sequence>